<dbReference type="Gene3D" id="3.50.30.80">
    <property type="entry name" value="IlvD/EDD C-terminal domain-like"/>
    <property type="match status" value="1"/>
</dbReference>
<dbReference type="GO" id="GO:0046872">
    <property type="term" value="F:metal ion binding"/>
    <property type="evidence" value="ECO:0007669"/>
    <property type="project" value="UniProtKB-KW"/>
</dbReference>
<feature type="domain" description="Dihydroxy-acid/6-phosphogluconate dehydratase N-terminal" evidence="17">
    <location>
        <begin position="44"/>
        <end position="360"/>
    </location>
</feature>
<comment type="pathway">
    <text evidence="12">Amino-acid biosynthesis; L-valine biosynthesis; L-valine from pyruvate: step 3/4.</text>
</comment>
<evidence type="ECO:0000256" key="2">
    <source>
        <dbReference type="ARBA" id="ARBA00006486"/>
    </source>
</evidence>
<dbReference type="NCBIfam" id="TIGR00110">
    <property type="entry name" value="ilvD"/>
    <property type="match status" value="1"/>
</dbReference>
<sequence length="564" mass="57800">RLAPVSTTAFDVKHRSRALTYGPQRAAARSYLQAIGFDDEAMSKPIIGVASTWIETMPCNFHLRALAAKVKEGIREAGGTPMEFNTIAISDGITMGTSGMKTSLVSREVIADSIELTARGYLFDGVVALAGCDKTLPGTVMALCRLDVPSLMFYGGSILPGRYNGRDVTILDVFEAVGAHAAGKITEEELREIEVAASPGAGACGGQFTANTMAMAFEVLGISPVGSAMVPAVDASKADVAVEVGRLAVDVLRRGLKPSEVITRDSLENAIAAVATSGGSTNAVLHLLAIAREMGVPLDIDDFDDIARGTPLLCDLSPGGRFNAVDLHRAGGIELVLARLAELGRLNEDARTVTGKTIGEHAAGAQEAPGQLVVRSLADPVKPHGGIAILRGNLAPEGCVVKLAGHGRRHHAGPARVFEGEEQAMAAVTAGAIAPGDVVVIRNEGPAGGPGMREMLAVTAAINGAGLGDDVALLTDGRFSGATHGFMCGHVAPEAVKGGAIAAVADGDVVTIDVDAKRLDVALDDATIAARVAAYEAPEATDATGVLAKYAKLVSSAAEGAVTV</sequence>
<keyword evidence="8" id="KW-0411">Iron-sulfur</keyword>
<dbReference type="PROSITE" id="PS00887">
    <property type="entry name" value="ILVD_EDD_2"/>
    <property type="match status" value="1"/>
</dbReference>
<dbReference type="InterPro" id="IPR000581">
    <property type="entry name" value="ILV_EDD_N"/>
</dbReference>
<evidence type="ECO:0000259" key="18">
    <source>
        <dbReference type="Pfam" id="PF24877"/>
    </source>
</evidence>
<feature type="domain" description="Dihydroxy-acid/6-phosphogluconate dehydratase C-terminal" evidence="18">
    <location>
        <begin position="373"/>
        <end position="561"/>
    </location>
</feature>
<comment type="cofactor">
    <cofactor evidence="15">
        <name>[2Fe-2S] cluster</name>
        <dbReference type="ChEBI" id="CHEBI:190135"/>
    </cofactor>
</comment>
<dbReference type="UniPathway" id="UPA00047">
    <property type="reaction ID" value="UER00057"/>
</dbReference>
<evidence type="ECO:0000256" key="13">
    <source>
        <dbReference type="ARBA" id="ARBA00029437"/>
    </source>
</evidence>
<gene>
    <name evidence="19" type="ORF">AVDCRST_MAG13-4034</name>
</gene>
<evidence type="ECO:0000256" key="5">
    <source>
        <dbReference type="ARBA" id="ARBA00022723"/>
    </source>
</evidence>
<evidence type="ECO:0000256" key="11">
    <source>
        <dbReference type="ARBA" id="ARBA00029304"/>
    </source>
</evidence>
<evidence type="ECO:0000313" key="19">
    <source>
        <dbReference type="EMBL" id="CAA9529468.1"/>
    </source>
</evidence>
<comment type="cofactor">
    <cofactor evidence="1">
        <name>Mg(2+)</name>
        <dbReference type="ChEBI" id="CHEBI:18420"/>
    </cofactor>
</comment>
<dbReference type="FunFam" id="3.50.30.80:FF:000001">
    <property type="entry name" value="Dihydroxy-acid dehydratase"/>
    <property type="match status" value="1"/>
</dbReference>
<proteinExistence type="inferred from homology"/>
<dbReference type="Pfam" id="PF00920">
    <property type="entry name" value="ILVD_EDD_N"/>
    <property type="match status" value="1"/>
</dbReference>
<dbReference type="InterPro" id="IPR056740">
    <property type="entry name" value="ILV_EDD_C"/>
</dbReference>
<evidence type="ECO:0000256" key="3">
    <source>
        <dbReference type="ARBA" id="ARBA00022605"/>
    </source>
</evidence>
<dbReference type="PROSITE" id="PS00886">
    <property type="entry name" value="ILVD_EDD_1"/>
    <property type="match status" value="1"/>
</dbReference>
<comment type="similarity">
    <text evidence="2">Belongs to the IlvD/Edd family.</text>
</comment>
<evidence type="ECO:0000256" key="14">
    <source>
        <dbReference type="ARBA" id="ARBA00029490"/>
    </source>
</evidence>
<dbReference type="EMBL" id="CADCVO010000617">
    <property type="protein sequence ID" value="CAA9529468.1"/>
    <property type="molecule type" value="Genomic_DNA"/>
</dbReference>
<comment type="catalytic activity">
    <reaction evidence="11">
        <text>(2R)-2,3-dihydroxy-3-methylbutanoate = 3-methyl-2-oxobutanoate + H2O</text>
        <dbReference type="Rhea" id="RHEA:24809"/>
        <dbReference type="ChEBI" id="CHEBI:11851"/>
        <dbReference type="ChEBI" id="CHEBI:15377"/>
        <dbReference type="ChEBI" id="CHEBI:49072"/>
        <dbReference type="EC" id="4.2.1.9"/>
    </reaction>
    <physiologicalReaction direction="left-to-right" evidence="11">
        <dbReference type="Rhea" id="RHEA:24810"/>
    </physiologicalReaction>
</comment>
<keyword evidence="3" id="KW-0028">Amino-acid biosynthesis</keyword>
<evidence type="ECO:0000256" key="10">
    <source>
        <dbReference type="ARBA" id="ARBA00023304"/>
    </source>
</evidence>
<dbReference type="Pfam" id="PF24877">
    <property type="entry name" value="ILV_EDD_C"/>
    <property type="match status" value="1"/>
</dbReference>
<dbReference type="EC" id="4.2.1.9" evidence="14 16"/>
<dbReference type="AlphaFoldDB" id="A0A6J4TQA3"/>
<keyword evidence="6" id="KW-0460">Magnesium</keyword>
<dbReference type="GO" id="GO:0051537">
    <property type="term" value="F:2 iron, 2 sulfur cluster binding"/>
    <property type="evidence" value="ECO:0007669"/>
    <property type="project" value="UniProtKB-KW"/>
</dbReference>
<evidence type="ECO:0000256" key="7">
    <source>
        <dbReference type="ARBA" id="ARBA00023004"/>
    </source>
</evidence>
<organism evidence="19">
    <name type="scientific">uncultured Solirubrobacteraceae bacterium</name>
    <dbReference type="NCBI Taxonomy" id="1162706"/>
    <lineage>
        <taxon>Bacteria</taxon>
        <taxon>Bacillati</taxon>
        <taxon>Actinomycetota</taxon>
        <taxon>Thermoleophilia</taxon>
        <taxon>Solirubrobacterales</taxon>
        <taxon>Solirubrobacteraceae</taxon>
        <taxon>environmental samples</taxon>
    </lineage>
</organism>
<dbReference type="PANTHER" id="PTHR21000">
    <property type="entry name" value="DIHYDROXY-ACID DEHYDRATASE DAD"/>
    <property type="match status" value="1"/>
</dbReference>
<evidence type="ECO:0000259" key="17">
    <source>
        <dbReference type="Pfam" id="PF00920"/>
    </source>
</evidence>
<dbReference type="NCBIfam" id="NF002068">
    <property type="entry name" value="PRK00911.1"/>
    <property type="match status" value="1"/>
</dbReference>
<dbReference type="InterPro" id="IPR020558">
    <property type="entry name" value="DiOHA_6PGluconate_deHydtase_CS"/>
</dbReference>
<keyword evidence="7" id="KW-0408">Iron</keyword>
<dbReference type="GO" id="GO:0009099">
    <property type="term" value="P:L-valine biosynthetic process"/>
    <property type="evidence" value="ECO:0007669"/>
    <property type="project" value="UniProtKB-UniPathway"/>
</dbReference>
<dbReference type="SUPFAM" id="SSF143975">
    <property type="entry name" value="IlvD/EDD N-terminal domain-like"/>
    <property type="match status" value="1"/>
</dbReference>
<dbReference type="GO" id="GO:0004160">
    <property type="term" value="F:dihydroxy-acid dehydratase activity"/>
    <property type="evidence" value="ECO:0007669"/>
    <property type="project" value="UniProtKB-UniRule"/>
</dbReference>
<feature type="non-terminal residue" evidence="19">
    <location>
        <position position="1"/>
    </location>
</feature>
<keyword evidence="9 19" id="KW-0456">Lyase</keyword>
<evidence type="ECO:0000256" key="15">
    <source>
        <dbReference type="ARBA" id="ARBA00034078"/>
    </source>
</evidence>
<keyword evidence="10" id="KW-0100">Branched-chain amino acid biosynthesis</keyword>
<dbReference type="SUPFAM" id="SSF52016">
    <property type="entry name" value="LeuD/IlvD-like"/>
    <property type="match status" value="1"/>
</dbReference>
<dbReference type="HAMAP" id="MF_00012">
    <property type="entry name" value="IlvD"/>
    <property type="match status" value="1"/>
</dbReference>
<keyword evidence="5" id="KW-0479">Metal-binding</keyword>
<dbReference type="InterPro" id="IPR037237">
    <property type="entry name" value="IlvD/EDD_N"/>
</dbReference>
<name>A0A6J4TQA3_9ACTN</name>
<protein>
    <recommendedName>
        <fullName evidence="14 16">Dihydroxy-acid dehydratase</fullName>
        <ecNumber evidence="14 16">4.2.1.9</ecNumber>
    </recommendedName>
</protein>
<evidence type="ECO:0000256" key="9">
    <source>
        <dbReference type="ARBA" id="ARBA00023239"/>
    </source>
</evidence>
<comment type="pathway">
    <text evidence="13">Amino-acid biosynthesis; L-isoleucine biosynthesis; L-isoleucine from 2-oxobutanoate: step 3/4.</text>
</comment>
<evidence type="ECO:0000256" key="4">
    <source>
        <dbReference type="ARBA" id="ARBA00022714"/>
    </source>
</evidence>
<evidence type="ECO:0000256" key="16">
    <source>
        <dbReference type="NCBIfam" id="TIGR00110"/>
    </source>
</evidence>
<dbReference type="InterPro" id="IPR004404">
    <property type="entry name" value="DihydroxyA_deHydtase"/>
</dbReference>
<reference evidence="19" key="1">
    <citation type="submission" date="2020-02" db="EMBL/GenBank/DDBJ databases">
        <authorList>
            <person name="Meier V. D."/>
        </authorList>
    </citation>
    <scope>NUCLEOTIDE SEQUENCE</scope>
    <source>
        <strain evidence="19">AVDCRST_MAG13</strain>
    </source>
</reference>
<dbReference type="InterPro" id="IPR050165">
    <property type="entry name" value="DHAD_IlvD/Edd"/>
</dbReference>
<keyword evidence="4" id="KW-0001">2Fe-2S</keyword>
<accession>A0A6J4TQA3</accession>
<dbReference type="UniPathway" id="UPA00049">
    <property type="reaction ID" value="UER00061"/>
</dbReference>
<evidence type="ECO:0000256" key="8">
    <source>
        <dbReference type="ARBA" id="ARBA00023014"/>
    </source>
</evidence>
<evidence type="ECO:0000256" key="6">
    <source>
        <dbReference type="ARBA" id="ARBA00022842"/>
    </source>
</evidence>
<evidence type="ECO:0000256" key="12">
    <source>
        <dbReference type="ARBA" id="ARBA00029436"/>
    </source>
</evidence>
<evidence type="ECO:0000256" key="1">
    <source>
        <dbReference type="ARBA" id="ARBA00001946"/>
    </source>
</evidence>
<dbReference type="GO" id="GO:0009097">
    <property type="term" value="P:isoleucine biosynthetic process"/>
    <property type="evidence" value="ECO:0007669"/>
    <property type="project" value="UniProtKB-UniPathway"/>
</dbReference>
<dbReference type="InterPro" id="IPR042096">
    <property type="entry name" value="Dihydro-acid_dehy_C"/>
</dbReference>
<dbReference type="PANTHER" id="PTHR21000:SF5">
    <property type="entry name" value="DIHYDROXY-ACID DEHYDRATASE, MITOCHONDRIAL"/>
    <property type="match status" value="1"/>
</dbReference>